<dbReference type="GO" id="GO:0009099">
    <property type="term" value="P:L-valine biosynthetic process"/>
    <property type="evidence" value="ECO:0007669"/>
    <property type="project" value="TreeGrafter"/>
</dbReference>
<organism evidence="3">
    <name type="scientific">mine drainage metagenome</name>
    <dbReference type="NCBI Taxonomy" id="410659"/>
    <lineage>
        <taxon>unclassified sequences</taxon>
        <taxon>metagenomes</taxon>
        <taxon>ecological metagenomes</taxon>
    </lineage>
</organism>
<name>A0A1J5Q6M4_9ZZZZ</name>
<evidence type="ECO:0000313" key="3">
    <source>
        <dbReference type="EMBL" id="OIQ71597.1"/>
    </source>
</evidence>
<protein>
    <submittedName>
        <fullName evidence="3">Indole-3-pyruvate decarboxylase</fullName>
        <ecNumber evidence="3">4.1.1.74</ecNumber>
    </submittedName>
</protein>
<evidence type="ECO:0000259" key="2">
    <source>
        <dbReference type="Pfam" id="PF02775"/>
    </source>
</evidence>
<comment type="similarity">
    <text evidence="1">Belongs to the TPP enzyme family.</text>
</comment>
<keyword evidence="3" id="KW-0670">Pyruvate</keyword>
<proteinExistence type="inferred from homology"/>
<dbReference type="GO" id="GO:0009097">
    <property type="term" value="P:isoleucine biosynthetic process"/>
    <property type="evidence" value="ECO:0007669"/>
    <property type="project" value="TreeGrafter"/>
</dbReference>
<keyword evidence="3" id="KW-0456">Lyase</keyword>
<dbReference type="PANTHER" id="PTHR18968">
    <property type="entry name" value="THIAMINE PYROPHOSPHATE ENZYMES"/>
    <property type="match status" value="1"/>
</dbReference>
<accession>A0A1J5Q6M4</accession>
<dbReference type="AlphaFoldDB" id="A0A1J5Q6M4"/>
<dbReference type="EMBL" id="MLJW01003655">
    <property type="protein sequence ID" value="OIQ71597.1"/>
    <property type="molecule type" value="Genomic_DNA"/>
</dbReference>
<dbReference type="GO" id="GO:0050660">
    <property type="term" value="F:flavin adenine dinucleotide binding"/>
    <property type="evidence" value="ECO:0007669"/>
    <property type="project" value="TreeGrafter"/>
</dbReference>
<dbReference type="GO" id="GO:0005948">
    <property type="term" value="C:acetolactate synthase complex"/>
    <property type="evidence" value="ECO:0007669"/>
    <property type="project" value="TreeGrafter"/>
</dbReference>
<dbReference type="SUPFAM" id="SSF52518">
    <property type="entry name" value="Thiamin diphosphate-binding fold (THDP-binding)"/>
    <property type="match status" value="1"/>
</dbReference>
<reference evidence="3" key="1">
    <citation type="submission" date="2016-10" db="EMBL/GenBank/DDBJ databases">
        <title>Sequence of Gallionella enrichment culture.</title>
        <authorList>
            <person name="Poehlein A."/>
            <person name="Muehling M."/>
            <person name="Daniel R."/>
        </authorList>
    </citation>
    <scope>NUCLEOTIDE SEQUENCE</scope>
</reference>
<dbReference type="GO" id="GO:0003984">
    <property type="term" value="F:acetolactate synthase activity"/>
    <property type="evidence" value="ECO:0007669"/>
    <property type="project" value="TreeGrafter"/>
</dbReference>
<dbReference type="GO" id="GO:0047434">
    <property type="term" value="F:indolepyruvate decarboxylase activity"/>
    <property type="evidence" value="ECO:0007669"/>
    <property type="project" value="UniProtKB-EC"/>
</dbReference>
<dbReference type="InterPro" id="IPR029061">
    <property type="entry name" value="THDP-binding"/>
</dbReference>
<evidence type="ECO:0000256" key="1">
    <source>
        <dbReference type="ARBA" id="ARBA00007812"/>
    </source>
</evidence>
<dbReference type="Gene3D" id="3.40.50.970">
    <property type="match status" value="1"/>
</dbReference>
<dbReference type="Pfam" id="PF02775">
    <property type="entry name" value="TPP_enzyme_C"/>
    <property type="match status" value="1"/>
</dbReference>
<sequence length="267" mass="28462">MIVSDTNFAVSSRAIDLRYAIQALGGRVVMGHHVYPELPLAALVDALLERVPAAPLLPRVETATAAPCDDSADGDAPVQPADVACAVNRLLRRVGPMPIASDVGDCLFSAMDMDPTALIAPGYYATMGYGVPAGLGVQAATGRRPLVLVGDGAFQMTGWELGNAARYGWDPIVLVYNNASWEMLRAFQPESRFNDLGRWDFAAVATALGGDGHVVRTRAELDAALQRAHATRGRFQLLDIRLEPGARSPTLNRFVQAVKRLSGAQPG</sequence>
<dbReference type="PANTHER" id="PTHR18968:SF167">
    <property type="entry name" value="ACETOLACTATE SYNTHASE LARGE SUBUNIT ILVB2-RELATED"/>
    <property type="match status" value="1"/>
</dbReference>
<dbReference type="EC" id="4.1.1.74" evidence="3"/>
<feature type="domain" description="Thiamine pyrophosphate enzyme TPP-binding" evidence="2">
    <location>
        <begin position="112"/>
        <end position="239"/>
    </location>
</feature>
<dbReference type="InterPro" id="IPR011766">
    <property type="entry name" value="TPP_enzyme_TPP-bd"/>
</dbReference>
<comment type="caution">
    <text evidence="3">The sequence shown here is derived from an EMBL/GenBank/DDBJ whole genome shotgun (WGS) entry which is preliminary data.</text>
</comment>
<dbReference type="InterPro" id="IPR045229">
    <property type="entry name" value="TPP_enz"/>
</dbReference>
<gene>
    <name evidence="3" type="primary">ipdC_2</name>
    <name evidence="3" type="ORF">GALL_467850</name>
</gene>
<dbReference type="GO" id="GO:0030976">
    <property type="term" value="F:thiamine pyrophosphate binding"/>
    <property type="evidence" value="ECO:0007669"/>
    <property type="project" value="InterPro"/>
</dbReference>